<keyword evidence="4" id="KW-1185">Reference proteome</keyword>
<name>X6P9M9_RETFI</name>
<dbReference type="PANTHER" id="PTHR24347">
    <property type="entry name" value="SERINE/THREONINE-PROTEIN KINASE"/>
    <property type="match status" value="1"/>
</dbReference>
<dbReference type="PROSITE" id="PS00108">
    <property type="entry name" value="PROTEIN_KINASE_ST"/>
    <property type="match status" value="1"/>
</dbReference>
<sequence>MGNTTTKKPILQDVKSFPQLDASLLSEAFIDTIKSMTTESFPFVPEECFVEDITTKFKIIRTLGRGASCEVFEAQAIDDKTHDLVALKKLHLSDHQNQLRFKNEVEILASTQHPNVVKFYQAYVDANNLYIATKLCTGGDLLDRIRKFRIFSEAKTSVILKSLIETIAYCHSKNIVHRDLKPGNLVFEDDHHNANLIIIDFGDALQINESENYYSPCLFFFLFIYLFNFFF</sequence>
<accession>X6P9M9</accession>
<dbReference type="Proteomes" id="UP000023152">
    <property type="component" value="Unassembled WGS sequence"/>
</dbReference>
<dbReference type="SMART" id="SM00220">
    <property type="entry name" value="S_TKc"/>
    <property type="match status" value="1"/>
</dbReference>
<dbReference type="InterPro" id="IPR000719">
    <property type="entry name" value="Prot_kinase_dom"/>
</dbReference>
<proteinExistence type="predicted"/>
<keyword evidence="1" id="KW-1133">Transmembrane helix</keyword>
<gene>
    <name evidence="3" type="ORF">RFI_02260</name>
</gene>
<dbReference type="AlphaFoldDB" id="X6P9M9"/>
<protein>
    <recommendedName>
        <fullName evidence="2">Protein kinase domain-containing protein</fullName>
    </recommendedName>
</protein>
<dbReference type="Pfam" id="PF00069">
    <property type="entry name" value="Pkinase"/>
    <property type="match status" value="1"/>
</dbReference>
<dbReference type="PROSITE" id="PS50011">
    <property type="entry name" value="PROTEIN_KINASE_DOM"/>
    <property type="match status" value="1"/>
</dbReference>
<dbReference type="EMBL" id="ASPP01002253">
    <property type="protein sequence ID" value="ETO34828.1"/>
    <property type="molecule type" value="Genomic_DNA"/>
</dbReference>
<dbReference type="InterPro" id="IPR011009">
    <property type="entry name" value="Kinase-like_dom_sf"/>
</dbReference>
<organism evidence="3 4">
    <name type="scientific">Reticulomyxa filosa</name>
    <dbReference type="NCBI Taxonomy" id="46433"/>
    <lineage>
        <taxon>Eukaryota</taxon>
        <taxon>Sar</taxon>
        <taxon>Rhizaria</taxon>
        <taxon>Retaria</taxon>
        <taxon>Foraminifera</taxon>
        <taxon>Monothalamids</taxon>
        <taxon>Reticulomyxidae</taxon>
        <taxon>Reticulomyxa</taxon>
    </lineage>
</organism>
<feature type="domain" description="Protein kinase" evidence="2">
    <location>
        <begin position="57"/>
        <end position="231"/>
    </location>
</feature>
<keyword evidence="1" id="KW-0472">Membrane</keyword>
<dbReference type="Gene3D" id="1.10.510.10">
    <property type="entry name" value="Transferase(Phosphotransferase) domain 1"/>
    <property type="match status" value="1"/>
</dbReference>
<evidence type="ECO:0000256" key="1">
    <source>
        <dbReference type="SAM" id="Phobius"/>
    </source>
</evidence>
<comment type="caution">
    <text evidence="3">The sequence shown here is derived from an EMBL/GenBank/DDBJ whole genome shotgun (WGS) entry which is preliminary data.</text>
</comment>
<keyword evidence="1" id="KW-0812">Transmembrane</keyword>
<feature type="transmembrane region" description="Helical" evidence="1">
    <location>
        <begin position="213"/>
        <end position="230"/>
    </location>
</feature>
<dbReference type="SUPFAM" id="SSF56112">
    <property type="entry name" value="Protein kinase-like (PK-like)"/>
    <property type="match status" value="1"/>
</dbReference>
<evidence type="ECO:0000259" key="2">
    <source>
        <dbReference type="PROSITE" id="PS50011"/>
    </source>
</evidence>
<dbReference type="GO" id="GO:0004672">
    <property type="term" value="F:protein kinase activity"/>
    <property type="evidence" value="ECO:0007669"/>
    <property type="project" value="InterPro"/>
</dbReference>
<evidence type="ECO:0000313" key="4">
    <source>
        <dbReference type="Proteomes" id="UP000023152"/>
    </source>
</evidence>
<dbReference type="InterPro" id="IPR008271">
    <property type="entry name" value="Ser/Thr_kinase_AS"/>
</dbReference>
<evidence type="ECO:0000313" key="3">
    <source>
        <dbReference type="EMBL" id="ETO34828.1"/>
    </source>
</evidence>
<dbReference type="OrthoDB" id="40902at2759"/>
<dbReference type="GO" id="GO:0005524">
    <property type="term" value="F:ATP binding"/>
    <property type="evidence" value="ECO:0007669"/>
    <property type="project" value="InterPro"/>
</dbReference>
<reference evidence="3 4" key="1">
    <citation type="journal article" date="2013" name="Curr. Biol.">
        <title>The Genome of the Foraminiferan Reticulomyxa filosa.</title>
        <authorList>
            <person name="Glockner G."/>
            <person name="Hulsmann N."/>
            <person name="Schleicher M."/>
            <person name="Noegel A.A."/>
            <person name="Eichinger L."/>
            <person name="Gallinger C."/>
            <person name="Pawlowski J."/>
            <person name="Sierra R."/>
            <person name="Euteneuer U."/>
            <person name="Pillet L."/>
            <person name="Moustafa A."/>
            <person name="Platzer M."/>
            <person name="Groth M."/>
            <person name="Szafranski K."/>
            <person name="Schliwa M."/>
        </authorList>
    </citation>
    <scope>NUCLEOTIDE SEQUENCE [LARGE SCALE GENOMIC DNA]</scope>
</reference>